<feature type="compositionally biased region" description="Acidic residues" evidence="1">
    <location>
        <begin position="546"/>
        <end position="557"/>
    </location>
</feature>
<dbReference type="VEuPathDB" id="FungiDB:AN4813"/>
<feature type="compositionally biased region" description="Low complexity" evidence="1">
    <location>
        <begin position="614"/>
        <end position="628"/>
    </location>
</feature>
<feature type="compositionally biased region" description="Low complexity" evidence="1">
    <location>
        <begin position="1"/>
        <end position="12"/>
    </location>
</feature>
<feature type="compositionally biased region" description="Polar residues" evidence="1">
    <location>
        <begin position="499"/>
        <end position="509"/>
    </location>
</feature>
<dbReference type="InParanoid" id="C8VAK3"/>
<feature type="compositionally biased region" description="Polar residues" evidence="1">
    <location>
        <begin position="519"/>
        <end position="528"/>
    </location>
</feature>
<sequence>MAARPQSRSQSRQRQDLSKFQGSPSSRRMTRSQSREIEGLQVNSNRLIGNERRSKRVQSKALDPVVEESPLKQPHQTGDRHAKAATPDPDVADITGTTFVQEPETDFEAGILLDALRDIEQNGNDVLELLIPSKGRLVDAVKKANQLSDPRNTQSKRLLRLLKILDEDIKIFGSHTYIDVDGVVRKVSSALADRREDLEDWSPAPILQMANCARFACEILLAGTNPNSQRQAIRNIQKLFPRPFMTGLAGAGEEKEAGESVLEKETLNLALEIRTQSLISQLEDNQDSPGSDSKNFVRLCFFTDSSRKSPLRGFNLPNLSNADGTLPAQYTDDVQNRYEEILLGEMDGVFDVNELRSSYNWQRFVLHAAHWVRKRTDELHVEVKKRISTQAVRYTLSNAKASSFGSTLGASEAEPSGELQEAGGDTTRQDAVAEGFPAGLEPQPQPQPQQPESRDVHRDTERRRSSRPSFLNSASIQRITQRQERLRSGTETSERRQQPDTVQPGTPTGNELPAVDRQIPSNRSSQHTLFHERVPSLDDGPTLVTEEPELNFGEDSEFANVDESTHIERSRSPSVAPRRTAPWRPEPTSSAQTTDSLMPTQSQMVWEAVKDGLSRQPVSSPRRSVTSRFIDRQPDAARVSPIRDDDSQQSAVRRVESRVSRKRARASTVTDSDVEESIFDHDDRSPDIESQRAKKPQPERKKRPRLEEAESRRLDTSTDTHQETVVEEPSRPARQRTAQPASISSQRSVGQYTAKPRNSWTEAEDNRLIRLMKDHGHKWSLIERQNIAQPAEEGEVRIEGRGQVAFKDRARNMKISYYREGLRIPDYLEHVTMKEKDVEKLLERGITNILPHDMEAYNRARAR</sequence>
<evidence type="ECO:0000313" key="4">
    <source>
        <dbReference type="Proteomes" id="UP000000560"/>
    </source>
</evidence>
<dbReference type="RefSeq" id="XP_050467625.1">
    <property type="nucleotide sequence ID" value="XM_050611615.1"/>
</dbReference>
<feature type="region of interest" description="Disordered" evidence="1">
    <location>
        <begin position="403"/>
        <end position="759"/>
    </location>
</feature>
<feature type="compositionally biased region" description="Polar residues" evidence="1">
    <location>
        <begin position="467"/>
        <end position="480"/>
    </location>
</feature>
<dbReference type="AlphaFoldDB" id="C8VAK3"/>
<feature type="compositionally biased region" description="Basic and acidic residues" evidence="1">
    <location>
        <begin position="452"/>
        <end position="463"/>
    </location>
</feature>
<dbReference type="HOGENOM" id="CLU_013658_0_0_1"/>
<feature type="compositionally biased region" description="Basic and acidic residues" evidence="1">
    <location>
        <begin position="481"/>
        <end position="498"/>
    </location>
</feature>
<gene>
    <name evidence="3" type="ORF">ANIA_04813</name>
</gene>
<dbReference type="Gene3D" id="1.10.10.60">
    <property type="entry name" value="Homeodomain-like"/>
    <property type="match status" value="1"/>
</dbReference>
<feature type="region of interest" description="Disordered" evidence="1">
    <location>
        <begin position="1"/>
        <end position="91"/>
    </location>
</feature>
<reference evidence="4" key="2">
    <citation type="journal article" date="2009" name="Fungal Genet. Biol.">
        <title>The 2008 update of the Aspergillus nidulans genome annotation: a community effort.</title>
        <authorList>
            <person name="Wortman J.R."/>
            <person name="Gilsenan J.M."/>
            <person name="Joardar V."/>
            <person name="Deegan J."/>
            <person name="Clutterbuck J."/>
            <person name="Andersen M.R."/>
            <person name="Archer D."/>
            <person name="Bencina M."/>
            <person name="Braus G."/>
            <person name="Coutinho P."/>
            <person name="von Dohren H."/>
            <person name="Doonan J."/>
            <person name="Driessen A.J."/>
            <person name="Durek P."/>
            <person name="Espeso E."/>
            <person name="Fekete E."/>
            <person name="Flipphi M."/>
            <person name="Estrada C.G."/>
            <person name="Geysens S."/>
            <person name="Goldman G."/>
            <person name="de Groot P.W."/>
            <person name="Hansen K."/>
            <person name="Harris S.D."/>
            <person name="Heinekamp T."/>
            <person name="Helmstaedt K."/>
            <person name="Henrissat B."/>
            <person name="Hofmann G."/>
            <person name="Homan T."/>
            <person name="Horio T."/>
            <person name="Horiuchi H."/>
            <person name="James S."/>
            <person name="Jones M."/>
            <person name="Karaffa L."/>
            <person name="Karanyi Z."/>
            <person name="Kato M."/>
            <person name="Keller N."/>
            <person name="Kelly D.E."/>
            <person name="Kiel J.A."/>
            <person name="Kim J.M."/>
            <person name="van der Klei I.J."/>
            <person name="Klis F.M."/>
            <person name="Kovalchuk A."/>
            <person name="Krasevec N."/>
            <person name="Kubicek C.P."/>
            <person name="Liu B."/>
            <person name="Maccabe A."/>
            <person name="Meyer V."/>
            <person name="Mirabito P."/>
            <person name="Miskei M."/>
            <person name="Mos M."/>
            <person name="Mullins J."/>
            <person name="Nelson D.R."/>
            <person name="Nielsen J."/>
            <person name="Oakley B.R."/>
            <person name="Osmani S.A."/>
            <person name="Pakula T."/>
            <person name="Paszewski A."/>
            <person name="Paulsen I."/>
            <person name="Pilsyk S."/>
            <person name="Pocsi I."/>
            <person name="Punt P.J."/>
            <person name="Ram A.F."/>
            <person name="Ren Q."/>
            <person name="Robellet X."/>
            <person name="Robson G."/>
            <person name="Seiboth B."/>
            <person name="van Solingen P."/>
            <person name="Specht T."/>
            <person name="Sun J."/>
            <person name="Taheri-Talesh N."/>
            <person name="Takeshita N."/>
            <person name="Ussery D."/>
            <person name="vanKuyk P.A."/>
            <person name="Visser H."/>
            <person name="van de Vondervoort P.J."/>
            <person name="de Vries R.P."/>
            <person name="Walton J."/>
            <person name="Xiang X."/>
            <person name="Xiong Y."/>
            <person name="Zeng A.P."/>
            <person name="Brandt B.W."/>
            <person name="Cornell M.J."/>
            <person name="van den Hondel C.A."/>
            <person name="Visser J."/>
            <person name="Oliver S.G."/>
            <person name="Turner G."/>
        </authorList>
    </citation>
    <scope>GENOME REANNOTATION</scope>
    <source>
        <strain evidence="4">FGSC A4 / ATCC 38163 / CBS 112.46 / NRRL 194 / M139</strain>
    </source>
</reference>
<dbReference type="KEGG" id="ani:ANIA_04813"/>
<keyword evidence="4" id="KW-1185">Reference proteome</keyword>
<dbReference type="eggNOG" id="ENOG502SP4F">
    <property type="taxonomic scope" value="Eukaryota"/>
</dbReference>
<feature type="compositionally biased region" description="Polar residues" evidence="1">
    <location>
        <begin position="587"/>
        <end position="604"/>
    </location>
</feature>
<dbReference type="InterPro" id="IPR009057">
    <property type="entry name" value="Homeodomain-like_sf"/>
</dbReference>
<dbReference type="InterPro" id="IPR001005">
    <property type="entry name" value="SANT/Myb"/>
</dbReference>
<dbReference type="STRING" id="227321.C8VAK3"/>
<feature type="compositionally biased region" description="Polar residues" evidence="1">
    <location>
        <begin position="18"/>
        <end position="27"/>
    </location>
</feature>
<evidence type="ECO:0000259" key="2">
    <source>
        <dbReference type="PROSITE" id="PS50090"/>
    </source>
</evidence>
<evidence type="ECO:0000256" key="1">
    <source>
        <dbReference type="SAM" id="MobiDB-lite"/>
    </source>
</evidence>
<proteinExistence type="predicted"/>
<dbReference type="GeneID" id="2872608"/>
<dbReference type="CDD" id="cd00167">
    <property type="entry name" value="SANT"/>
    <property type="match status" value="1"/>
</dbReference>
<name>C8VAK3_EMENI</name>
<dbReference type="OMA" id="KANCARF"/>
<dbReference type="EMBL" id="BN001303">
    <property type="protein sequence ID" value="CBF76727.1"/>
    <property type="molecule type" value="Genomic_DNA"/>
</dbReference>
<dbReference type="OrthoDB" id="5398572at2759"/>
<dbReference type="Proteomes" id="UP000000560">
    <property type="component" value="Chromosome III"/>
</dbReference>
<feature type="domain" description="Myb-like" evidence="2">
    <location>
        <begin position="757"/>
        <end position="814"/>
    </location>
</feature>
<accession>C8VAK3</accession>
<feature type="compositionally biased region" description="Basic and acidic residues" evidence="1">
    <location>
        <begin position="678"/>
        <end position="731"/>
    </location>
</feature>
<keyword evidence="3" id="KW-0238">DNA-binding</keyword>
<evidence type="ECO:0000313" key="3">
    <source>
        <dbReference type="EMBL" id="CBF76727.1"/>
    </source>
</evidence>
<feature type="compositionally biased region" description="Polar residues" evidence="1">
    <location>
        <begin position="736"/>
        <end position="759"/>
    </location>
</feature>
<organism evidence="3 4">
    <name type="scientific">Emericella nidulans (strain FGSC A4 / ATCC 38163 / CBS 112.46 / NRRL 194 / M139)</name>
    <name type="common">Aspergillus nidulans</name>
    <dbReference type="NCBI Taxonomy" id="227321"/>
    <lineage>
        <taxon>Eukaryota</taxon>
        <taxon>Fungi</taxon>
        <taxon>Dikarya</taxon>
        <taxon>Ascomycota</taxon>
        <taxon>Pezizomycotina</taxon>
        <taxon>Eurotiomycetes</taxon>
        <taxon>Eurotiomycetidae</taxon>
        <taxon>Eurotiales</taxon>
        <taxon>Aspergillaceae</taxon>
        <taxon>Aspergillus</taxon>
        <taxon>Aspergillus subgen. Nidulantes</taxon>
    </lineage>
</organism>
<reference evidence="4" key="1">
    <citation type="journal article" date="2005" name="Nature">
        <title>Sequencing of Aspergillus nidulans and comparative analysis with A. fumigatus and A. oryzae.</title>
        <authorList>
            <person name="Galagan J.E."/>
            <person name="Calvo S.E."/>
            <person name="Cuomo C."/>
            <person name="Ma L.J."/>
            <person name="Wortman J.R."/>
            <person name="Batzoglou S."/>
            <person name="Lee S.I."/>
            <person name="Basturkmen M."/>
            <person name="Spevak C.C."/>
            <person name="Clutterbuck J."/>
            <person name="Kapitonov V."/>
            <person name="Jurka J."/>
            <person name="Scazzocchio C."/>
            <person name="Farman M."/>
            <person name="Butler J."/>
            <person name="Purcell S."/>
            <person name="Harris S."/>
            <person name="Braus G.H."/>
            <person name="Draht O."/>
            <person name="Busch S."/>
            <person name="D'Enfert C."/>
            <person name="Bouchier C."/>
            <person name="Goldman G.H."/>
            <person name="Bell-Pedersen D."/>
            <person name="Griffiths-Jones S."/>
            <person name="Doonan J.H."/>
            <person name="Yu J."/>
            <person name="Vienken K."/>
            <person name="Pain A."/>
            <person name="Freitag M."/>
            <person name="Selker E.U."/>
            <person name="Archer D.B."/>
            <person name="Penalva M.A."/>
            <person name="Oakley B.R."/>
            <person name="Momany M."/>
            <person name="Tanaka T."/>
            <person name="Kumagai T."/>
            <person name="Asai K."/>
            <person name="Machida M."/>
            <person name="Nierman W.C."/>
            <person name="Denning D.W."/>
            <person name="Caddick M."/>
            <person name="Hynes M."/>
            <person name="Paoletti M."/>
            <person name="Fischer R."/>
            <person name="Miller B."/>
            <person name="Dyer P."/>
            <person name="Sachs M.S."/>
            <person name="Osmani S.A."/>
            <person name="Birren B.W."/>
        </authorList>
    </citation>
    <scope>NUCLEOTIDE SEQUENCE [LARGE SCALE GENOMIC DNA]</scope>
    <source>
        <strain evidence="4">FGSC A4 / ATCC 38163 / CBS 112.46 / NRRL 194 / M139</strain>
    </source>
</reference>
<dbReference type="SUPFAM" id="SSF46689">
    <property type="entry name" value="Homeodomain-like"/>
    <property type="match status" value="1"/>
</dbReference>
<dbReference type="GO" id="GO:0003677">
    <property type="term" value="F:DNA binding"/>
    <property type="evidence" value="ECO:0007669"/>
    <property type="project" value="UniProtKB-KW"/>
</dbReference>
<feature type="compositionally biased region" description="Basic and acidic residues" evidence="1">
    <location>
        <begin position="629"/>
        <end position="646"/>
    </location>
</feature>
<dbReference type="PROSITE" id="PS50090">
    <property type="entry name" value="MYB_LIKE"/>
    <property type="match status" value="1"/>
</dbReference>
<protein>
    <submittedName>
        <fullName evidence="3">MYB DNA-binding domain protein (AFU_orthologue AFUA_3G07070)</fullName>
    </submittedName>
</protein>